<sequence>MQGNNMAQEFVLSEGVKALIVAYVKDKTEENLIKAFAEFGLQNNRFAKELKHIAIDEFRAEIDRLVTRDEFQASMQALEARLESKILEAKLELKEEIAQIRTEMAELKTELKQDIADVRAEMAEVKAELSKTRVEIKYAVFAIAALMFILQPTIFEWIKSILGFTK</sequence>
<protein>
    <recommendedName>
        <fullName evidence="7">DUF1640 domain-containing protein</fullName>
    </recommendedName>
</protein>
<evidence type="ECO:0000313" key="6">
    <source>
        <dbReference type="Proteomes" id="UP000321317"/>
    </source>
</evidence>
<accession>A0AAX2UIH5</accession>
<comment type="caution">
    <text evidence="3">The sequence shown here is derived from an EMBL/GenBank/DDBJ whole genome shotgun (WGS) entry which is preliminary data.</text>
</comment>
<evidence type="ECO:0000313" key="3">
    <source>
        <dbReference type="EMBL" id="TNB56570.1"/>
    </source>
</evidence>
<reference evidence="4 6" key="2">
    <citation type="submission" date="2019-08" db="EMBL/GenBank/DDBJ databases">
        <title>Rapid identification of Enteric Bacteria from Whole Genome Sequences (WGS) using Average Nucleotide Identity (ANI).</title>
        <authorList>
            <person name="Lane C."/>
        </authorList>
    </citation>
    <scope>NUCLEOTIDE SEQUENCE [LARGE SCALE GENOMIC DNA]</scope>
    <source>
        <strain evidence="4 6">D4984</strain>
    </source>
</reference>
<dbReference type="GeneID" id="52036893"/>
<keyword evidence="1" id="KW-0175">Coiled coil</keyword>
<feature type="transmembrane region" description="Helical" evidence="2">
    <location>
        <begin position="138"/>
        <end position="158"/>
    </location>
</feature>
<name>A0AAX2UIH5_9BACT</name>
<dbReference type="RefSeq" id="WP_082199822.1">
    <property type="nucleotide sequence ID" value="NZ_CAUWMG010000015.1"/>
</dbReference>
<keyword evidence="2" id="KW-1133">Transmembrane helix</keyword>
<evidence type="ECO:0008006" key="7">
    <source>
        <dbReference type="Google" id="ProtNLM"/>
    </source>
</evidence>
<dbReference type="AlphaFoldDB" id="A0AAX2UIH5"/>
<gene>
    <name evidence="3" type="ORF">FDW42_07050</name>
    <name evidence="4" type="ORF">FVD16_04155</name>
</gene>
<reference evidence="3 5" key="1">
    <citation type="submission" date="2019-05" db="EMBL/GenBank/DDBJ databases">
        <title>Draft genomes of eight strains of Campylobacter helveticus isolated from cats and a dog in New Zealand.</title>
        <authorList>
            <person name="Bojanic K."/>
            <person name="Midwinter A.C."/>
            <person name="Biggs P.J."/>
            <person name="Acke E."/>
            <person name="Cornelius A.J."/>
            <person name="Marshall J.C."/>
        </authorList>
    </citation>
    <scope>NUCLEOTIDE SEQUENCE [LARGE SCALE GENOMIC DNA]</scope>
    <source>
        <strain evidence="3 5">ACP123b</strain>
    </source>
</reference>
<keyword evidence="2" id="KW-0812">Transmembrane</keyword>
<evidence type="ECO:0000313" key="5">
    <source>
        <dbReference type="Proteomes" id="UP000306813"/>
    </source>
</evidence>
<proteinExistence type="predicted"/>
<evidence type="ECO:0000256" key="2">
    <source>
        <dbReference type="SAM" id="Phobius"/>
    </source>
</evidence>
<keyword evidence="2" id="KW-0472">Membrane</keyword>
<dbReference type="EMBL" id="VDBS01000053">
    <property type="protein sequence ID" value="TNB56570.1"/>
    <property type="molecule type" value="Genomic_DNA"/>
</dbReference>
<dbReference type="KEGG" id="chv:CHELV3228_0987"/>
<dbReference type="Proteomes" id="UP000321317">
    <property type="component" value="Unassembled WGS sequence"/>
</dbReference>
<evidence type="ECO:0000313" key="4">
    <source>
        <dbReference type="EMBL" id="TXK57755.1"/>
    </source>
</evidence>
<organism evidence="3 5">
    <name type="scientific">Campylobacter helveticus</name>
    <dbReference type="NCBI Taxonomy" id="28898"/>
    <lineage>
        <taxon>Bacteria</taxon>
        <taxon>Pseudomonadati</taxon>
        <taxon>Campylobacterota</taxon>
        <taxon>Epsilonproteobacteria</taxon>
        <taxon>Campylobacterales</taxon>
        <taxon>Campylobacteraceae</taxon>
        <taxon>Campylobacter</taxon>
    </lineage>
</organism>
<keyword evidence="6" id="KW-1185">Reference proteome</keyword>
<evidence type="ECO:0000256" key="1">
    <source>
        <dbReference type="SAM" id="Coils"/>
    </source>
</evidence>
<feature type="coiled-coil region" evidence="1">
    <location>
        <begin position="68"/>
        <end position="135"/>
    </location>
</feature>
<dbReference type="Proteomes" id="UP000306813">
    <property type="component" value="Unassembled WGS sequence"/>
</dbReference>
<dbReference type="Gene3D" id="1.20.58.130">
    <property type="match status" value="1"/>
</dbReference>
<dbReference type="EMBL" id="VRMA01000038">
    <property type="protein sequence ID" value="TXK57755.1"/>
    <property type="molecule type" value="Genomic_DNA"/>
</dbReference>